<dbReference type="AlphaFoldDB" id="A0A395I5D5"/>
<reference evidence="2 3" key="1">
    <citation type="submission" date="2018-02" db="EMBL/GenBank/DDBJ databases">
        <title>The genomes of Aspergillus section Nigri reveals drivers in fungal speciation.</title>
        <authorList>
            <consortium name="DOE Joint Genome Institute"/>
            <person name="Vesth T.C."/>
            <person name="Nybo J."/>
            <person name="Theobald S."/>
            <person name="Brandl J."/>
            <person name="Frisvad J.C."/>
            <person name="Nielsen K.F."/>
            <person name="Lyhne E.K."/>
            <person name="Kogle M.E."/>
            <person name="Kuo A."/>
            <person name="Riley R."/>
            <person name="Clum A."/>
            <person name="Nolan M."/>
            <person name="Lipzen A."/>
            <person name="Salamov A."/>
            <person name="Henrissat B."/>
            <person name="Wiebenga A."/>
            <person name="De vries R.P."/>
            <person name="Grigoriev I.V."/>
            <person name="Mortensen U.H."/>
            <person name="Andersen M.R."/>
            <person name="Baker S.E."/>
        </authorList>
    </citation>
    <scope>NUCLEOTIDE SEQUENCE [LARGE SCALE GENOMIC DNA]</scope>
    <source>
        <strain evidence="2 3">CBS 101889</strain>
    </source>
</reference>
<evidence type="ECO:0000313" key="3">
    <source>
        <dbReference type="Proteomes" id="UP000248961"/>
    </source>
</evidence>
<feature type="signal peptide" evidence="1">
    <location>
        <begin position="1"/>
        <end position="22"/>
    </location>
</feature>
<sequence>MFFSKLSLAAATTLALTASALPAPSTSTSSAAASSSSASASGSSSGGGSVSIVNNLDSTVYLWSTATDTGSSDMHSLASGGGSFSESYQTTSEGGVSIKLSTSQDESSVLQFEYKTDGSELYWDLSSINLDKDSAFVKAGFTATPSDSSCTTVSCSAGDADCSAAYQKPDDVATKSCSTSAGITLILG</sequence>
<dbReference type="VEuPathDB" id="FungiDB:BO97DRAFT_403774"/>
<dbReference type="RefSeq" id="XP_025554361.1">
    <property type="nucleotide sequence ID" value="XM_025694809.1"/>
</dbReference>
<organism evidence="2 3">
    <name type="scientific">Aspergillus homomorphus (strain CBS 101889)</name>
    <dbReference type="NCBI Taxonomy" id="1450537"/>
    <lineage>
        <taxon>Eukaryota</taxon>
        <taxon>Fungi</taxon>
        <taxon>Dikarya</taxon>
        <taxon>Ascomycota</taxon>
        <taxon>Pezizomycotina</taxon>
        <taxon>Eurotiomycetes</taxon>
        <taxon>Eurotiomycetidae</taxon>
        <taxon>Eurotiales</taxon>
        <taxon>Aspergillaceae</taxon>
        <taxon>Aspergillus</taxon>
        <taxon>Aspergillus subgen. Circumdati</taxon>
    </lineage>
</organism>
<name>A0A395I5D5_ASPHC</name>
<proteinExistence type="predicted"/>
<keyword evidence="3" id="KW-1185">Reference proteome</keyword>
<feature type="chain" id="PRO_5017340033" description="GPI anchored cell wall protein" evidence="1">
    <location>
        <begin position="23"/>
        <end position="188"/>
    </location>
</feature>
<dbReference type="OrthoDB" id="5144514at2759"/>
<dbReference type="Proteomes" id="UP000248961">
    <property type="component" value="Unassembled WGS sequence"/>
</dbReference>
<dbReference type="PANTHER" id="PTHR36195:SF6">
    <property type="entry name" value="SECRETED THAUMATIN-LIKE PROTEIN CALA"/>
    <property type="match status" value="1"/>
</dbReference>
<dbReference type="Pfam" id="PF04681">
    <property type="entry name" value="Bys1"/>
    <property type="match status" value="1"/>
</dbReference>
<evidence type="ECO:0000313" key="2">
    <source>
        <dbReference type="EMBL" id="RAL15207.1"/>
    </source>
</evidence>
<dbReference type="EMBL" id="KZ824272">
    <property type="protein sequence ID" value="RAL15207.1"/>
    <property type="molecule type" value="Genomic_DNA"/>
</dbReference>
<dbReference type="PANTHER" id="PTHR36195">
    <property type="entry name" value="DOMAIN PROTEIN, PUTATIVE (AFU_ORTHOLOGUE AFUA_5G01990)-RELATED-RELATED"/>
    <property type="match status" value="1"/>
</dbReference>
<keyword evidence="1" id="KW-0732">Signal</keyword>
<evidence type="ECO:0000256" key="1">
    <source>
        <dbReference type="SAM" id="SignalP"/>
    </source>
</evidence>
<evidence type="ECO:0008006" key="4">
    <source>
        <dbReference type="Google" id="ProtNLM"/>
    </source>
</evidence>
<dbReference type="InterPro" id="IPR006771">
    <property type="entry name" value="CetA-like"/>
</dbReference>
<protein>
    <recommendedName>
        <fullName evidence="4">GPI anchored cell wall protein</fullName>
    </recommendedName>
</protein>
<accession>A0A395I5D5</accession>
<dbReference type="GeneID" id="37199098"/>
<gene>
    <name evidence="2" type="ORF">BO97DRAFT_403774</name>
</gene>